<keyword evidence="3" id="KW-1185">Reference proteome</keyword>
<proteinExistence type="predicted"/>
<dbReference type="GeneID" id="81428571"/>
<dbReference type="AlphaFoldDB" id="A0A9W9HZ50"/>
<name>A0A9W9HZ50_9EURO</name>
<comment type="caution">
    <text evidence="2">The sequence shown here is derived from an EMBL/GenBank/DDBJ whole genome shotgun (WGS) entry which is preliminary data.</text>
</comment>
<evidence type="ECO:0000313" key="3">
    <source>
        <dbReference type="Proteomes" id="UP001149163"/>
    </source>
</evidence>
<protein>
    <submittedName>
        <fullName evidence="2">Uncharacterized protein</fullName>
    </submittedName>
</protein>
<dbReference type="EMBL" id="JAPQKN010000004">
    <property type="protein sequence ID" value="KAJ5160266.1"/>
    <property type="molecule type" value="Genomic_DNA"/>
</dbReference>
<gene>
    <name evidence="2" type="ORF">N7482_007270</name>
</gene>
<evidence type="ECO:0000313" key="2">
    <source>
        <dbReference type="EMBL" id="KAJ5160266.1"/>
    </source>
</evidence>
<dbReference type="Proteomes" id="UP001149163">
    <property type="component" value="Unassembled WGS sequence"/>
</dbReference>
<reference evidence="2" key="2">
    <citation type="journal article" date="2023" name="IMA Fungus">
        <title>Comparative genomic study of the Penicillium genus elucidates a diverse pangenome and 15 lateral gene transfer events.</title>
        <authorList>
            <person name="Petersen C."/>
            <person name="Sorensen T."/>
            <person name="Nielsen M.R."/>
            <person name="Sondergaard T.E."/>
            <person name="Sorensen J.L."/>
            <person name="Fitzpatrick D.A."/>
            <person name="Frisvad J.C."/>
            <person name="Nielsen K.L."/>
        </authorList>
    </citation>
    <scope>NUCLEOTIDE SEQUENCE</scope>
    <source>
        <strain evidence="2">IBT 26290</strain>
    </source>
</reference>
<evidence type="ECO:0000256" key="1">
    <source>
        <dbReference type="SAM" id="MobiDB-lite"/>
    </source>
</evidence>
<dbReference type="RefSeq" id="XP_056541824.1">
    <property type="nucleotide sequence ID" value="XM_056689395.1"/>
</dbReference>
<sequence>MRASFTSRPTFISKVASIRPIPRLIATTSSWQQQTHGSEPDLARLGSIASTDAGPPDVIAVR</sequence>
<organism evidence="2 3">
    <name type="scientific">Penicillium canariense</name>
    <dbReference type="NCBI Taxonomy" id="189055"/>
    <lineage>
        <taxon>Eukaryota</taxon>
        <taxon>Fungi</taxon>
        <taxon>Dikarya</taxon>
        <taxon>Ascomycota</taxon>
        <taxon>Pezizomycotina</taxon>
        <taxon>Eurotiomycetes</taxon>
        <taxon>Eurotiomycetidae</taxon>
        <taxon>Eurotiales</taxon>
        <taxon>Aspergillaceae</taxon>
        <taxon>Penicillium</taxon>
    </lineage>
</organism>
<accession>A0A9W9HZ50</accession>
<reference evidence="2" key="1">
    <citation type="submission" date="2022-11" db="EMBL/GenBank/DDBJ databases">
        <authorList>
            <person name="Petersen C."/>
        </authorList>
    </citation>
    <scope>NUCLEOTIDE SEQUENCE</scope>
    <source>
        <strain evidence="2">IBT 26290</strain>
    </source>
</reference>
<feature type="region of interest" description="Disordered" evidence="1">
    <location>
        <begin position="29"/>
        <end position="62"/>
    </location>
</feature>